<dbReference type="GO" id="GO:0046872">
    <property type="term" value="F:metal ion binding"/>
    <property type="evidence" value="ECO:0007669"/>
    <property type="project" value="UniProtKB-KW"/>
</dbReference>
<accession>A0A9P9FJ34</accession>
<keyword evidence="4" id="KW-0238">DNA-binding</keyword>
<keyword evidence="6" id="KW-0539">Nucleus</keyword>
<keyword evidence="3" id="KW-0805">Transcription regulation</keyword>
<dbReference type="InterPro" id="IPR052360">
    <property type="entry name" value="Transcr_Regulatory_Proteins"/>
</dbReference>
<gene>
    <name evidence="7" type="ORF">B0J13DRAFT_389</name>
</gene>
<name>A0A9P9FJ34_9HYPO</name>
<keyword evidence="2" id="KW-0862">Zinc</keyword>
<evidence type="ECO:0000256" key="6">
    <source>
        <dbReference type="ARBA" id="ARBA00023242"/>
    </source>
</evidence>
<evidence type="ECO:0000256" key="3">
    <source>
        <dbReference type="ARBA" id="ARBA00023015"/>
    </source>
</evidence>
<dbReference type="InterPro" id="IPR021858">
    <property type="entry name" value="Fun_TF"/>
</dbReference>
<proteinExistence type="predicted"/>
<keyword evidence="5" id="KW-0804">Transcription</keyword>
<comment type="caution">
    <text evidence="7">The sequence shown here is derived from an EMBL/GenBank/DDBJ whole genome shotgun (WGS) entry which is preliminary data.</text>
</comment>
<evidence type="ECO:0000256" key="4">
    <source>
        <dbReference type="ARBA" id="ARBA00023125"/>
    </source>
</evidence>
<evidence type="ECO:0000256" key="1">
    <source>
        <dbReference type="ARBA" id="ARBA00022723"/>
    </source>
</evidence>
<keyword evidence="1" id="KW-0479">Metal-binding</keyword>
<dbReference type="OrthoDB" id="416217at2759"/>
<sequence>MTPQIAHQSVAVREVCCAIGAATSSFTVPNSDPAADEMLYQMSLMHYNRALRAVRDTDSSTSALLTVVVVSILFVTYDMLRGDMSTAFIHFNYGYRIFNTYFEQRCKETNLPFSKLTLSSLEAAAVEMLQRLTTQPWALDLGFSGSRVDHGIEWPSYNLKNQHSILDMPDFFHDLAKALKWLDVAQNFVLHRMQANNVQSFSSTPSQDSQDDTLSSYRITPDAHRQLASANTAWEESFGALQRWHKNFAPLLQSARQRKAEEPSSLLQACILESLYLETLTNLHVHHRRDVNLLPDVRQVYREIIQTAGEMQKLYHEPAKAPLLDNAIMRPLTFVLWRCRDADVRQDVKDILVGCDESSRMAAALLSMMDRKQGDEIPQKMRNIERSLGWYFTACGCSSGATSLGTRMNNEMI</sequence>
<dbReference type="PANTHER" id="PTHR36206">
    <property type="entry name" value="ASPERCRYPTIN BIOSYNTHESIS CLUSTER-SPECIFIC TRANSCRIPTION REGULATOR ATNN-RELATED"/>
    <property type="match status" value="1"/>
</dbReference>
<evidence type="ECO:0000256" key="5">
    <source>
        <dbReference type="ARBA" id="ARBA00023163"/>
    </source>
</evidence>
<evidence type="ECO:0000256" key="2">
    <source>
        <dbReference type="ARBA" id="ARBA00022833"/>
    </source>
</evidence>
<dbReference type="EMBL" id="JAGMUU010000001">
    <property type="protein sequence ID" value="KAH7161990.1"/>
    <property type="molecule type" value="Genomic_DNA"/>
</dbReference>
<dbReference type="Proteomes" id="UP000717696">
    <property type="component" value="Unassembled WGS sequence"/>
</dbReference>
<dbReference type="AlphaFoldDB" id="A0A9P9FJ34"/>
<organism evidence="7 8">
    <name type="scientific">Dactylonectria estremocensis</name>
    <dbReference type="NCBI Taxonomy" id="1079267"/>
    <lineage>
        <taxon>Eukaryota</taxon>
        <taxon>Fungi</taxon>
        <taxon>Dikarya</taxon>
        <taxon>Ascomycota</taxon>
        <taxon>Pezizomycotina</taxon>
        <taxon>Sordariomycetes</taxon>
        <taxon>Hypocreomycetidae</taxon>
        <taxon>Hypocreales</taxon>
        <taxon>Nectriaceae</taxon>
        <taxon>Dactylonectria</taxon>
    </lineage>
</organism>
<keyword evidence="8" id="KW-1185">Reference proteome</keyword>
<dbReference type="PANTHER" id="PTHR36206:SF12">
    <property type="entry name" value="ASPERCRYPTIN BIOSYNTHESIS CLUSTER-SPECIFIC TRANSCRIPTION REGULATOR ATNN-RELATED"/>
    <property type="match status" value="1"/>
</dbReference>
<reference evidence="7" key="1">
    <citation type="journal article" date="2021" name="Nat. Commun.">
        <title>Genetic determinants of endophytism in the Arabidopsis root mycobiome.</title>
        <authorList>
            <person name="Mesny F."/>
            <person name="Miyauchi S."/>
            <person name="Thiergart T."/>
            <person name="Pickel B."/>
            <person name="Atanasova L."/>
            <person name="Karlsson M."/>
            <person name="Huettel B."/>
            <person name="Barry K.W."/>
            <person name="Haridas S."/>
            <person name="Chen C."/>
            <person name="Bauer D."/>
            <person name="Andreopoulos W."/>
            <person name="Pangilinan J."/>
            <person name="LaButti K."/>
            <person name="Riley R."/>
            <person name="Lipzen A."/>
            <person name="Clum A."/>
            <person name="Drula E."/>
            <person name="Henrissat B."/>
            <person name="Kohler A."/>
            <person name="Grigoriev I.V."/>
            <person name="Martin F.M."/>
            <person name="Hacquard S."/>
        </authorList>
    </citation>
    <scope>NUCLEOTIDE SEQUENCE</scope>
    <source>
        <strain evidence="7">MPI-CAGE-AT-0021</strain>
    </source>
</reference>
<evidence type="ECO:0000313" key="7">
    <source>
        <dbReference type="EMBL" id="KAH7161990.1"/>
    </source>
</evidence>
<dbReference type="GO" id="GO:0003677">
    <property type="term" value="F:DNA binding"/>
    <property type="evidence" value="ECO:0007669"/>
    <property type="project" value="UniProtKB-KW"/>
</dbReference>
<evidence type="ECO:0000313" key="8">
    <source>
        <dbReference type="Proteomes" id="UP000717696"/>
    </source>
</evidence>
<protein>
    <submittedName>
        <fullName evidence="7">Uncharacterized protein</fullName>
    </submittedName>
</protein>
<dbReference type="Pfam" id="PF11951">
    <property type="entry name" value="Fungal_trans_2"/>
    <property type="match status" value="1"/>
</dbReference>